<keyword evidence="1" id="KW-0812">Transmembrane</keyword>
<gene>
    <name evidence="2" type="ORF">GRJ2_003043100</name>
</gene>
<organism evidence="2 3">
    <name type="scientific">Grus japonensis</name>
    <name type="common">Japanese crane</name>
    <name type="synonym">Red-crowned crane</name>
    <dbReference type="NCBI Taxonomy" id="30415"/>
    <lineage>
        <taxon>Eukaryota</taxon>
        <taxon>Metazoa</taxon>
        <taxon>Chordata</taxon>
        <taxon>Craniata</taxon>
        <taxon>Vertebrata</taxon>
        <taxon>Euteleostomi</taxon>
        <taxon>Archelosauria</taxon>
        <taxon>Archosauria</taxon>
        <taxon>Dinosauria</taxon>
        <taxon>Saurischia</taxon>
        <taxon>Theropoda</taxon>
        <taxon>Coelurosauria</taxon>
        <taxon>Aves</taxon>
        <taxon>Neognathae</taxon>
        <taxon>Neoaves</taxon>
        <taxon>Gruiformes</taxon>
        <taxon>Gruidae</taxon>
        <taxon>Grus</taxon>
    </lineage>
</organism>
<reference evidence="2 3" key="1">
    <citation type="submission" date="2024-06" db="EMBL/GenBank/DDBJ databases">
        <title>The draft genome of Grus japonensis, version 3.</title>
        <authorList>
            <person name="Nabeshima K."/>
            <person name="Suzuki S."/>
            <person name="Onuma M."/>
        </authorList>
    </citation>
    <scope>NUCLEOTIDE SEQUENCE [LARGE SCALE GENOMIC DNA]</scope>
    <source>
        <strain evidence="2 3">451A</strain>
    </source>
</reference>
<dbReference type="AlphaFoldDB" id="A0ABC9Y6U0"/>
<name>A0ABC9Y6U0_GRUJA</name>
<comment type="caution">
    <text evidence="2">The sequence shown here is derived from an EMBL/GenBank/DDBJ whole genome shotgun (WGS) entry which is preliminary data.</text>
</comment>
<accession>A0ABC9Y6U0</accession>
<keyword evidence="1" id="KW-0472">Membrane</keyword>
<proteinExistence type="predicted"/>
<keyword evidence="1" id="KW-1133">Transmembrane helix</keyword>
<evidence type="ECO:0000313" key="3">
    <source>
        <dbReference type="Proteomes" id="UP001623348"/>
    </source>
</evidence>
<dbReference type="Proteomes" id="UP001623348">
    <property type="component" value="Unassembled WGS sequence"/>
</dbReference>
<sequence length="93" mass="10907">MTGKQQMYHKKEELGNYCPVSFISVLGMSIEHILLKVMSKVSKDKTAVRHSQHEFIKRKFYLRKLTSFHDEMPCSVDKGKAMDIAYLDFNKTY</sequence>
<evidence type="ECO:0000313" key="2">
    <source>
        <dbReference type="EMBL" id="GAB0205775.1"/>
    </source>
</evidence>
<feature type="transmembrane region" description="Helical" evidence="1">
    <location>
        <begin position="14"/>
        <end position="35"/>
    </location>
</feature>
<evidence type="ECO:0000256" key="1">
    <source>
        <dbReference type="SAM" id="Phobius"/>
    </source>
</evidence>
<protein>
    <submittedName>
        <fullName evidence="2">Mitochondrial enolase superfamily member 1</fullName>
    </submittedName>
</protein>
<dbReference type="EMBL" id="BAAFJT010000040">
    <property type="protein sequence ID" value="GAB0205775.1"/>
    <property type="molecule type" value="Genomic_DNA"/>
</dbReference>
<keyword evidence="3" id="KW-1185">Reference proteome</keyword>